<accession>A0ACB0F5V4</accession>
<reference evidence="1" key="1">
    <citation type="submission" date="2023-05" db="EMBL/GenBank/DDBJ databases">
        <authorList>
            <consortium name="ELIXIR-Norway"/>
        </authorList>
    </citation>
    <scope>NUCLEOTIDE SEQUENCE</scope>
</reference>
<protein>
    <submittedName>
        <fullName evidence="1">Uncharacterized protein</fullName>
    </submittedName>
</protein>
<evidence type="ECO:0000313" key="1">
    <source>
        <dbReference type="EMBL" id="CAI9708223.1"/>
    </source>
</evidence>
<name>A0ACB0F5V4_RANTA</name>
<dbReference type="EMBL" id="OX596116">
    <property type="protein sequence ID" value="CAI9708223.1"/>
    <property type="molecule type" value="Genomic_DNA"/>
</dbReference>
<evidence type="ECO:0000313" key="2">
    <source>
        <dbReference type="Proteomes" id="UP001162501"/>
    </source>
</evidence>
<dbReference type="Proteomes" id="UP001162501">
    <property type="component" value="Chromosome 32"/>
</dbReference>
<proteinExistence type="predicted"/>
<gene>
    <name evidence="1" type="ORF">MRATA1EN3_LOCUS19436</name>
</gene>
<sequence>MREWGGAGGEVHRPECGRAKGTQAALETCGEATSRGLRLRTDQRAQQENLPRKNHPRSRQDNLQGWERGFPISVADENETFQPPELGEEGGACRLRSLDSPACILNSQSGRARVGPPKAARGAGGVPPSTEGGGNAAPAAAAAGRAERRRVDSTRDRVGGSPGRRAGGFAGRAPGSCGNFPSLSPGRGPHAQAQTLQTALRAAGVPPRAPQPSPRAPRPRPLVRPACPEPGRGRVGPGATPRPPRLRCRPRTPPAGRDPPPAPPQGRAAGPGPGPRSPHLGGHGGRICPPPSARDGRLLSRAAAIGPRRPDESEGGGGGYGWAPARRRRRLRPGPESRLWATPAAAPLLQFLKLPGCAAPAPAGRASHLSRRARRGRRKRARCPRPARPPLPLSTPARSLRLGPRRRRPLSQSSGPRPPRAAGVGPDHGPPTHRPRPAWPPAVGTVDGSEGHVYEGAPAGGAESRAALQPVTATEVFRCGDTTGRVPLDGLESRTGSLSRVGVAVGPVVLGAK</sequence>
<organism evidence="1 2">
    <name type="scientific">Rangifer tarandus platyrhynchus</name>
    <name type="common">Svalbard reindeer</name>
    <dbReference type="NCBI Taxonomy" id="3082113"/>
    <lineage>
        <taxon>Eukaryota</taxon>
        <taxon>Metazoa</taxon>
        <taxon>Chordata</taxon>
        <taxon>Craniata</taxon>
        <taxon>Vertebrata</taxon>
        <taxon>Euteleostomi</taxon>
        <taxon>Mammalia</taxon>
        <taxon>Eutheria</taxon>
        <taxon>Laurasiatheria</taxon>
        <taxon>Artiodactyla</taxon>
        <taxon>Ruminantia</taxon>
        <taxon>Pecora</taxon>
        <taxon>Cervidae</taxon>
        <taxon>Odocoileinae</taxon>
        <taxon>Rangifer</taxon>
    </lineage>
</organism>